<keyword evidence="2" id="KW-1185">Reference proteome</keyword>
<comment type="caution">
    <text evidence="1">The sequence shown here is derived from an EMBL/GenBank/DDBJ whole genome shotgun (WGS) entry which is preliminary data.</text>
</comment>
<dbReference type="HOGENOM" id="CLU_1802683_0_0_5"/>
<dbReference type="Proteomes" id="UP000015347">
    <property type="component" value="Unassembled WGS sequence"/>
</dbReference>
<gene>
    <name evidence="1" type="ORF">Salmuc_03780</name>
</gene>
<dbReference type="Pfam" id="PF17267">
    <property type="entry name" value="DUF5333"/>
    <property type="match status" value="1"/>
</dbReference>
<name>S9S2Q8_9RHOB</name>
<protein>
    <submittedName>
        <fullName evidence="1">Uncharacterized protein</fullName>
    </submittedName>
</protein>
<evidence type="ECO:0000313" key="1">
    <source>
        <dbReference type="EMBL" id="EPX80464.1"/>
    </source>
</evidence>
<accession>S9S2Q8</accession>
<organism evidence="1 2">
    <name type="scientific">Salipiger mucosus DSM 16094</name>
    <dbReference type="NCBI Taxonomy" id="1123237"/>
    <lineage>
        <taxon>Bacteria</taxon>
        <taxon>Pseudomonadati</taxon>
        <taxon>Pseudomonadota</taxon>
        <taxon>Alphaproteobacteria</taxon>
        <taxon>Rhodobacterales</taxon>
        <taxon>Roseobacteraceae</taxon>
        <taxon>Salipiger</taxon>
    </lineage>
</organism>
<evidence type="ECO:0000313" key="2">
    <source>
        <dbReference type="Proteomes" id="UP000015347"/>
    </source>
</evidence>
<dbReference type="AlphaFoldDB" id="S9S2Q8"/>
<dbReference type="EMBL" id="APVH01000032">
    <property type="protein sequence ID" value="EPX80464.1"/>
    <property type="molecule type" value="Genomic_DNA"/>
</dbReference>
<proteinExistence type="predicted"/>
<reference evidence="2" key="1">
    <citation type="journal article" date="2014" name="Stand. Genomic Sci.">
        <title>Genome sequence of the exopolysaccharide-producing Salipiger mucosus type strain (DSM 16094(T)), a moderately halophilic member of the Roseobacter clade.</title>
        <authorList>
            <person name="Riedel T."/>
            <person name="Spring S."/>
            <person name="Fiebig A."/>
            <person name="Petersen J."/>
            <person name="Kyrpides N.C."/>
            <person name="Goker M."/>
            <person name="Klenk H.P."/>
        </authorList>
    </citation>
    <scope>NUCLEOTIDE SEQUENCE [LARGE SCALE GENOMIC DNA]</scope>
    <source>
        <strain evidence="2">DSM 16094</strain>
    </source>
</reference>
<dbReference type="eggNOG" id="ENOG5032X7J">
    <property type="taxonomic scope" value="Bacteria"/>
</dbReference>
<dbReference type="STRING" id="1123237.Salmuc_03780"/>
<sequence length="165" mass="16477">MRGRSRKRFNAGTGGMNAAVRISAGATLAAVLLAGCGPAGGSGGTGVVGAPPATAPLADRWAHRVVAISVAEGIADKCYGEGISLAPSQWNGAVARATGELVAQGADPAELDAIYAAHDFNETSAQAQAWLAARGAVPGVPESLCTIGEREIADGTEVGRLLQTL</sequence>
<dbReference type="InterPro" id="IPR020349">
    <property type="entry name" value="Uncharacterised_14.7kDa"/>
</dbReference>